<dbReference type="EMBL" id="BJYT01000004">
    <property type="protein sequence ID" value="GEO08691.1"/>
    <property type="molecule type" value="Genomic_DNA"/>
</dbReference>
<evidence type="ECO:0000313" key="3">
    <source>
        <dbReference type="EMBL" id="GEO08691.1"/>
    </source>
</evidence>
<feature type="domain" description="DUF2846" evidence="2">
    <location>
        <begin position="40"/>
        <end position="122"/>
    </location>
</feature>
<accession>A0A512B9R3</accession>
<evidence type="ECO:0000313" key="4">
    <source>
        <dbReference type="Proteomes" id="UP000321513"/>
    </source>
</evidence>
<dbReference type="AlphaFoldDB" id="A0A512B9R3"/>
<dbReference type="OrthoDB" id="1350465at2"/>
<protein>
    <recommendedName>
        <fullName evidence="2">DUF2846 domain-containing protein</fullName>
    </recommendedName>
</protein>
<evidence type="ECO:0000256" key="1">
    <source>
        <dbReference type="SAM" id="SignalP"/>
    </source>
</evidence>
<reference evidence="3 4" key="1">
    <citation type="submission" date="2019-07" db="EMBL/GenBank/DDBJ databases">
        <title>Whole genome shotgun sequence of Segetibacter aerophilus NBRC 106135.</title>
        <authorList>
            <person name="Hosoyama A."/>
            <person name="Uohara A."/>
            <person name="Ohji S."/>
            <person name="Ichikawa N."/>
        </authorList>
    </citation>
    <scope>NUCLEOTIDE SEQUENCE [LARGE SCALE GENOMIC DNA]</scope>
    <source>
        <strain evidence="3 4">NBRC 106135</strain>
    </source>
</reference>
<proteinExistence type="predicted"/>
<organism evidence="3 4">
    <name type="scientific">Segetibacter aerophilus</name>
    <dbReference type="NCBI Taxonomy" id="670293"/>
    <lineage>
        <taxon>Bacteria</taxon>
        <taxon>Pseudomonadati</taxon>
        <taxon>Bacteroidota</taxon>
        <taxon>Chitinophagia</taxon>
        <taxon>Chitinophagales</taxon>
        <taxon>Chitinophagaceae</taxon>
        <taxon>Segetibacter</taxon>
    </lineage>
</organism>
<evidence type="ECO:0000259" key="2">
    <source>
        <dbReference type="Pfam" id="PF11008"/>
    </source>
</evidence>
<feature type="chain" id="PRO_5022148706" description="DUF2846 domain-containing protein" evidence="1">
    <location>
        <begin position="22"/>
        <end position="152"/>
    </location>
</feature>
<dbReference type="Pfam" id="PF11008">
    <property type="entry name" value="DUF2846"/>
    <property type="match status" value="1"/>
</dbReference>
<keyword evidence="4" id="KW-1185">Reference proteome</keyword>
<dbReference type="RefSeq" id="WP_147202763.1">
    <property type="nucleotide sequence ID" value="NZ_BJYT01000004.1"/>
</dbReference>
<feature type="signal peptide" evidence="1">
    <location>
        <begin position="1"/>
        <end position="21"/>
    </location>
</feature>
<keyword evidence="1" id="KW-0732">Signal</keyword>
<gene>
    <name evidence="3" type="ORF">SAE01_11870</name>
</gene>
<dbReference type="Proteomes" id="UP000321513">
    <property type="component" value="Unassembled WGS sequence"/>
</dbReference>
<name>A0A512B9R3_9BACT</name>
<dbReference type="InterPro" id="IPR022548">
    <property type="entry name" value="DUF2846"/>
</dbReference>
<comment type="caution">
    <text evidence="3">The sequence shown here is derived from an EMBL/GenBank/DDBJ whole genome shotgun (WGS) entry which is preliminary data.</text>
</comment>
<sequence length="152" mass="17020">MRILSLFVLFAFAFISLSAQTDSTNTSPAKTSSIPLDTSGMAKVYVIRSTGHLGSAINLRMVVNDIMMCKVKNNHYAVVFVKPGTHMFNATTWDKPGTPQKFALKMPVEAGKTYYMTMHMKQKFMGVEIFLEEVTYNTASPLIAKYKQDECD</sequence>